<evidence type="ECO:0000256" key="2">
    <source>
        <dbReference type="ARBA" id="ARBA00020364"/>
    </source>
</evidence>
<dbReference type="SMR" id="A0A482XGM5"/>
<dbReference type="PROSITE" id="PS50102">
    <property type="entry name" value="RRM"/>
    <property type="match status" value="2"/>
</dbReference>
<dbReference type="GO" id="GO:0030626">
    <property type="term" value="F:U12 snRNA binding"/>
    <property type="evidence" value="ECO:0007669"/>
    <property type="project" value="TreeGrafter"/>
</dbReference>
<evidence type="ECO:0000256" key="5">
    <source>
        <dbReference type="ARBA" id="ARBA00023242"/>
    </source>
</evidence>
<keyword evidence="5" id="KW-0539">Nucleus</keyword>
<feature type="region of interest" description="Disordered" evidence="7">
    <location>
        <begin position="201"/>
        <end position="228"/>
    </location>
</feature>
<dbReference type="GO" id="GO:0005689">
    <property type="term" value="C:U12-type spliceosomal complex"/>
    <property type="evidence" value="ECO:0007669"/>
    <property type="project" value="TreeGrafter"/>
</dbReference>
<dbReference type="OrthoDB" id="448399at2759"/>
<keyword evidence="10" id="KW-1185">Reference proteome</keyword>
<evidence type="ECO:0000256" key="4">
    <source>
        <dbReference type="ARBA" id="ARBA00022884"/>
    </source>
</evidence>
<dbReference type="PANTHER" id="PTHR16105:SF0">
    <property type="entry name" value="RNA-BINDING REGION-CONTAINING PROTEIN 3"/>
    <property type="match status" value="1"/>
</dbReference>
<comment type="caution">
    <text evidence="9">The sequence shown here is derived from an EMBL/GenBank/DDBJ whole genome shotgun (WGS) entry which is preliminary data.</text>
</comment>
<feature type="compositionally biased region" description="Basic and acidic residues" evidence="7">
    <location>
        <begin position="323"/>
        <end position="337"/>
    </location>
</feature>
<comment type="subcellular location">
    <subcellularLocation>
        <location evidence="1">Nucleus</location>
    </subcellularLocation>
</comment>
<protein>
    <recommendedName>
        <fullName evidence="2">RNA-binding region-containing protein 3</fullName>
    </recommendedName>
</protein>
<organism evidence="9 10">
    <name type="scientific">Laodelphax striatellus</name>
    <name type="common">Small brown planthopper</name>
    <name type="synonym">Delphax striatella</name>
    <dbReference type="NCBI Taxonomy" id="195883"/>
    <lineage>
        <taxon>Eukaryota</taxon>
        <taxon>Metazoa</taxon>
        <taxon>Ecdysozoa</taxon>
        <taxon>Arthropoda</taxon>
        <taxon>Hexapoda</taxon>
        <taxon>Insecta</taxon>
        <taxon>Pterygota</taxon>
        <taxon>Neoptera</taxon>
        <taxon>Paraneoptera</taxon>
        <taxon>Hemiptera</taxon>
        <taxon>Auchenorrhyncha</taxon>
        <taxon>Fulgoroidea</taxon>
        <taxon>Delphacidae</taxon>
        <taxon>Criomorphinae</taxon>
        <taxon>Laodelphax</taxon>
    </lineage>
</organism>
<dbReference type="SUPFAM" id="SSF54928">
    <property type="entry name" value="RNA-binding domain, RBD"/>
    <property type="match status" value="2"/>
</dbReference>
<dbReference type="InParanoid" id="A0A482XGM5"/>
<dbReference type="InterPro" id="IPR000504">
    <property type="entry name" value="RRM_dom"/>
</dbReference>
<sequence length="461" mass="52521">MISSDTLLVRHLSNELSDAEKEDFLKYFGAVSVRILGGKTKKFSNAFTKYESHAAAAAAIKRLHQTELLGHLLSVEFACDKEKVGWKQDKPTSIQTVDDERKTRRYHETFLHKLNSWSNVIDLNAPPPVHLTYQYPPPTRSVLLNICKTLAVVPKFYTQVLHLMNRMNLPCPFTDSFPIETDLLTDDDDRLEKQSEIDEIPTAATNKDGFESNEEDDESEIESDESLKKNEVIPLKRKAPQKKVSKVKKLKLLKPVGAPSVKNVIPAEDVFEKVSDKDIQPKKIEMKITADLSSIQEAEETQKSICTVEGFEKLPARLDTTNEPEKESMEEREEDSRNSGTCITEQELAANRISTRDQRILPVFKNYQAGPPSCRLYIKNLAKQVQTRDLHFIYRRYLLPLDDEQGTMFDIRLMQEGRMKGQAFVTLQSVELAQKALKETNGFILKDKPMVVQFARSSTAK</sequence>
<accession>A0A482XGM5</accession>
<dbReference type="AlphaFoldDB" id="A0A482XGM5"/>
<feature type="compositionally biased region" description="Acidic residues" evidence="7">
    <location>
        <begin position="211"/>
        <end position="224"/>
    </location>
</feature>
<keyword evidence="3" id="KW-0677">Repeat</keyword>
<evidence type="ECO:0000256" key="3">
    <source>
        <dbReference type="ARBA" id="ARBA00022737"/>
    </source>
</evidence>
<evidence type="ECO:0000256" key="1">
    <source>
        <dbReference type="ARBA" id="ARBA00004123"/>
    </source>
</evidence>
<dbReference type="STRING" id="195883.A0A482XGM5"/>
<reference evidence="9 10" key="1">
    <citation type="journal article" date="2017" name="Gigascience">
        <title>Genome sequence of the small brown planthopper, Laodelphax striatellus.</title>
        <authorList>
            <person name="Zhu J."/>
            <person name="Jiang F."/>
            <person name="Wang X."/>
            <person name="Yang P."/>
            <person name="Bao Y."/>
            <person name="Zhao W."/>
            <person name="Wang W."/>
            <person name="Lu H."/>
            <person name="Wang Q."/>
            <person name="Cui N."/>
            <person name="Li J."/>
            <person name="Chen X."/>
            <person name="Luo L."/>
            <person name="Yu J."/>
            <person name="Kang L."/>
            <person name="Cui F."/>
        </authorList>
    </citation>
    <scope>NUCLEOTIDE SEQUENCE [LARGE SCALE GENOMIC DNA]</scope>
    <source>
        <strain evidence="9">Lst14</strain>
    </source>
</reference>
<dbReference type="Proteomes" id="UP000291343">
    <property type="component" value="Unassembled WGS sequence"/>
</dbReference>
<dbReference type="InterPro" id="IPR035979">
    <property type="entry name" value="RBD_domain_sf"/>
</dbReference>
<dbReference type="InterPro" id="IPR012677">
    <property type="entry name" value="Nucleotide-bd_a/b_plait_sf"/>
</dbReference>
<dbReference type="GO" id="GO:0000398">
    <property type="term" value="P:mRNA splicing, via spliceosome"/>
    <property type="evidence" value="ECO:0007669"/>
    <property type="project" value="TreeGrafter"/>
</dbReference>
<dbReference type="PANTHER" id="PTHR16105">
    <property type="entry name" value="RNA-BINDING REGION-CONTAINING PROTEIN 3"/>
    <property type="match status" value="1"/>
</dbReference>
<dbReference type="CDD" id="cd12239">
    <property type="entry name" value="RRM2_RBM40_like"/>
    <property type="match status" value="1"/>
</dbReference>
<feature type="domain" description="RRM" evidence="8">
    <location>
        <begin position="374"/>
        <end position="457"/>
    </location>
</feature>
<proteinExistence type="predicted"/>
<evidence type="ECO:0000313" key="9">
    <source>
        <dbReference type="EMBL" id="RZF44501.1"/>
    </source>
</evidence>
<dbReference type="SMART" id="SM00360">
    <property type="entry name" value="RRM"/>
    <property type="match status" value="2"/>
</dbReference>
<dbReference type="Gene3D" id="3.30.70.330">
    <property type="match status" value="2"/>
</dbReference>
<evidence type="ECO:0000259" key="8">
    <source>
        <dbReference type="PROSITE" id="PS50102"/>
    </source>
</evidence>
<dbReference type="Pfam" id="PF00076">
    <property type="entry name" value="RRM_1"/>
    <property type="match status" value="2"/>
</dbReference>
<evidence type="ECO:0000256" key="6">
    <source>
        <dbReference type="PROSITE-ProRule" id="PRU00176"/>
    </source>
</evidence>
<dbReference type="InterPro" id="IPR045164">
    <property type="entry name" value="RBM41/RNPC3"/>
</dbReference>
<feature type="domain" description="RRM" evidence="8">
    <location>
        <begin position="5"/>
        <end position="80"/>
    </location>
</feature>
<keyword evidence="4 6" id="KW-0694">RNA-binding</keyword>
<dbReference type="FunCoup" id="A0A482XGM5">
    <property type="interactions" value="873"/>
</dbReference>
<dbReference type="GO" id="GO:0097157">
    <property type="term" value="F:pre-mRNA intronic binding"/>
    <property type="evidence" value="ECO:0007669"/>
    <property type="project" value="TreeGrafter"/>
</dbReference>
<dbReference type="EMBL" id="QKKF02010496">
    <property type="protein sequence ID" value="RZF44501.1"/>
    <property type="molecule type" value="Genomic_DNA"/>
</dbReference>
<evidence type="ECO:0000313" key="10">
    <source>
        <dbReference type="Proteomes" id="UP000291343"/>
    </source>
</evidence>
<evidence type="ECO:0000256" key="7">
    <source>
        <dbReference type="SAM" id="MobiDB-lite"/>
    </source>
</evidence>
<feature type="region of interest" description="Disordered" evidence="7">
    <location>
        <begin position="318"/>
        <end position="342"/>
    </location>
</feature>
<dbReference type="FunFam" id="3.30.70.330:FF:000207">
    <property type="entry name" value="RNA-binding region (RNP1, RRM)-containing 3"/>
    <property type="match status" value="1"/>
</dbReference>
<gene>
    <name evidence="9" type="ORF">LSTR_LSTR002274</name>
</gene>
<name>A0A482XGM5_LAOST</name>